<sequence length="477" mass="54093">MRFKQQMLLVVSLLIVIGFAITATVSFVISRQAALEAMVQHELPLTSDNIYAEVQRDLILPRTVSSFMGNDTFLQDWILEGETDIAAVTRYLNGIKQKYGAFTAFMVSEKSGNYYHAGGWLKQVSKTDPRDEWYFRVRLMEEESELNIDPDMANKDALTIFINYKIHGPDGEFIGATGLGLNLESIKSILSEYRERYSNNVYFVTRLGNVLLHDEQHQVAENLSQEPGMKEIVQSILTEPQGSFSYQRHGKTYLLNTRHIEELGLILCVEAEEEKVFDALRPSLIVTAIVCILVTLIVLALLLRVIRHYQAELEGIAWRDPLTSLLNRRAFIDRYAAIRNQHQRNGQPLSLLLVDIDHFKEINDRYGHNAGDLVLKGISEILTEAVRPSDLVTRWGGDEFLLLLSGTDSDNARDIAERIRTRISLEPDLAAISEQRLTVSIGVAEQRDDFDLDRHVQEADSGLYRAKKAGRDRAELA</sequence>
<dbReference type="InterPro" id="IPR043128">
    <property type="entry name" value="Rev_trsase/Diguanyl_cyclase"/>
</dbReference>
<evidence type="ECO:0000256" key="8">
    <source>
        <dbReference type="ARBA" id="ARBA00034247"/>
    </source>
</evidence>
<evidence type="ECO:0000256" key="2">
    <source>
        <dbReference type="ARBA" id="ARBA00004651"/>
    </source>
</evidence>
<keyword evidence="12" id="KW-1185">Reference proteome</keyword>
<organism evidence="11 12">
    <name type="scientific">Neptuniibacter caesariensis</name>
    <dbReference type="NCBI Taxonomy" id="207954"/>
    <lineage>
        <taxon>Bacteria</taxon>
        <taxon>Pseudomonadati</taxon>
        <taxon>Pseudomonadota</taxon>
        <taxon>Gammaproteobacteria</taxon>
        <taxon>Oceanospirillales</taxon>
        <taxon>Oceanospirillaceae</taxon>
        <taxon>Neptuniibacter</taxon>
    </lineage>
</organism>
<dbReference type="CDD" id="cd01949">
    <property type="entry name" value="GGDEF"/>
    <property type="match status" value="1"/>
</dbReference>
<dbReference type="InterPro" id="IPR000160">
    <property type="entry name" value="GGDEF_dom"/>
</dbReference>
<dbReference type="InterPro" id="IPR033479">
    <property type="entry name" value="dCache_1"/>
</dbReference>
<comment type="caution">
    <text evidence="11">The sequence shown here is derived from an EMBL/GenBank/DDBJ whole genome shotgun (WGS) entry which is preliminary data.</text>
</comment>
<dbReference type="InterPro" id="IPR050469">
    <property type="entry name" value="Diguanylate_Cyclase"/>
</dbReference>
<dbReference type="PANTHER" id="PTHR45138:SF9">
    <property type="entry name" value="DIGUANYLATE CYCLASE DGCM-RELATED"/>
    <property type="match status" value="1"/>
</dbReference>
<dbReference type="CDD" id="cd18773">
    <property type="entry name" value="PDC1_HK_sensor"/>
    <property type="match status" value="1"/>
</dbReference>
<feature type="transmembrane region" description="Helical" evidence="9">
    <location>
        <begin position="284"/>
        <end position="303"/>
    </location>
</feature>
<accession>A0A7U8C4S5</accession>
<dbReference type="Gene3D" id="3.30.70.270">
    <property type="match status" value="1"/>
</dbReference>
<dbReference type="PANTHER" id="PTHR45138">
    <property type="entry name" value="REGULATORY COMPONENTS OF SENSORY TRANSDUCTION SYSTEM"/>
    <property type="match status" value="1"/>
</dbReference>
<dbReference type="PROSITE" id="PS50887">
    <property type="entry name" value="GGDEF"/>
    <property type="match status" value="1"/>
</dbReference>
<dbReference type="SUPFAM" id="SSF55073">
    <property type="entry name" value="Nucleotide cyclase"/>
    <property type="match status" value="1"/>
</dbReference>
<keyword evidence="6 9" id="KW-1133">Transmembrane helix</keyword>
<evidence type="ECO:0000256" key="4">
    <source>
        <dbReference type="ARBA" id="ARBA00022475"/>
    </source>
</evidence>
<dbReference type="Pfam" id="PF00990">
    <property type="entry name" value="GGDEF"/>
    <property type="match status" value="1"/>
</dbReference>
<evidence type="ECO:0000256" key="1">
    <source>
        <dbReference type="ARBA" id="ARBA00001946"/>
    </source>
</evidence>
<evidence type="ECO:0000256" key="6">
    <source>
        <dbReference type="ARBA" id="ARBA00022989"/>
    </source>
</evidence>
<name>A0A7U8C4S5_NEPCE</name>
<keyword evidence="4" id="KW-1003">Cell membrane</keyword>
<feature type="domain" description="GGDEF" evidence="10">
    <location>
        <begin position="347"/>
        <end position="477"/>
    </location>
</feature>
<proteinExistence type="predicted"/>
<dbReference type="FunFam" id="3.30.70.270:FF:000001">
    <property type="entry name" value="Diguanylate cyclase domain protein"/>
    <property type="match status" value="1"/>
</dbReference>
<dbReference type="GO" id="GO:0043709">
    <property type="term" value="P:cell adhesion involved in single-species biofilm formation"/>
    <property type="evidence" value="ECO:0007669"/>
    <property type="project" value="TreeGrafter"/>
</dbReference>
<dbReference type="AlphaFoldDB" id="A0A7U8C4S5"/>
<dbReference type="Gene3D" id="3.30.450.20">
    <property type="entry name" value="PAS domain"/>
    <property type="match status" value="1"/>
</dbReference>
<evidence type="ECO:0000256" key="7">
    <source>
        <dbReference type="ARBA" id="ARBA00023136"/>
    </source>
</evidence>
<evidence type="ECO:0000256" key="5">
    <source>
        <dbReference type="ARBA" id="ARBA00022692"/>
    </source>
</evidence>
<gene>
    <name evidence="11" type="ORF">MED92_18118</name>
</gene>
<comment type="subcellular location">
    <subcellularLocation>
        <location evidence="2">Cell membrane</location>
        <topology evidence="2">Multi-pass membrane protein</topology>
    </subcellularLocation>
</comment>
<dbReference type="SMART" id="SM00267">
    <property type="entry name" value="GGDEF"/>
    <property type="match status" value="1"/>
</dbReference>
<keyword evidence="5 9" id="KW-0812">Transmembrane</keyword>
<dbReference type="InterPro" id="IPR029787">
    <property type="entry name" value="Nucleotide_cyclase"/>
</dbReference>
<evidence type="ECO:0000256" key="9">
    <source>
        <dbReference type="SAM" id="Phobius"/>
    </source>
</evidence>
<evidence type="ECO:0000256" key="3">
    <source>
        <dbReference type="ARBA" id="ARBA00012528"/>
    </source>
</evidence>
<evidence type="ECO:0000259" key="10">
    <source>
        <dbReference type="PROSITE" id="PS50887"/>
    </source>
</evidence>
<reference evidence="11 12" key="1">
    <citation type="submission" date="2006-02" db="EMBL/GenBank/DDBJ databases">
        <authorList>
            <person name="Pinhassi J."/>
            <person name="Pedros-Alio C."/>
            <person name="Ferriera S."/>
            <person name="Johnson J."/>
            <person name="Kravitz S."/>
            <person name="Halpern A."/>
            <person name="Remington K."/>
            <person name="Beeson K."/>
            <person name="Tran B."/>
            <person name="Rogers Y.-H."/>
            <person name="Friedman R."/>
            <person name="Venter J.C."/>
        </authorList>
    </citation>
    <scope>NUCLEOTIDE SEQUENCE [LARGE SCALE GENOMIC DNA]</scope>
    <source>
        <strain evidence="11 12">MED92</strain>
    </source>
</reference>
<dbReference type="NCBIfam" id="TIGR00254">
    <property type="entry name" value="GGDEF"/>
    <property type="match status" value="1"/>
</dbReference>
<comment type="cofactor">
    <cofactor evidence="1">
        <name>Mg(2+)</name>
        <dbReference type="ChEBI" id="CHEBI:18420"/>
    </cofactor>
</comment>
<dbReference type="GO" id="GO:0052621">
    <property type="term" value="F:diguanylate cyclase activity"/>
    <property type="evidence" value="ECO:0007669"/>
    <property type="project" value="UniProtKB-EC"/>
</dbReference>
<dbReference type="EMBL" id="AAOW01000008">
    <property type="protein sequence ID" value="EAR61448.1"/>
    <property type="molecule type" value="Genomic_DNA"/>
</dbReference>
<dbReference type="OrthoDB" id="9812260at2"/>
<protein>
    <recommendedName>
        <fullName evidence="3">diguanylate cyclase</fullName>
        <ecNumber evidence="3">2.7.7.65</ecNumber>
    </recommendedName>
</protein>
<evidence type="ECO:0000313" key="12">
    <source>
        <dbReference type="Proteomes" id="UP000002171"/>
    </source>
</evidence>
<dbReference type="GO" id="GO:0005886">
    <property type="term" value="C:plasma membrane"/>
    <property type="evidence" value="ECO:0007669"/>
    <property type="project" value="UniProtKB-SubCell"/>
</dbReference>
<dbReference type="EC" id="2.7.7.65" evidence="3"/>
<dbReference type="RefSeq" id="WP_007021260.1">
    <property type="nucleotide sequence ID" value="NZ_CH724125.1"/>
</dbReference>
<comment type="catalytic activity">
    <reaction evidence="8">
        <text>2 GTP = 3',3'-c-di-GMP + 2 diphosphate</text>
        <dbReference type="Rhea" id="RHEA:24898"/>
        <dbReference type="ChEBI" id="CHEBI:33019"/>
        <dbReference type="ChEBI" id="CHEBI:37565"/>
        <dbReference type="ChEBI" id="CHEBI:58805"/>
        <dbReference type="EC" id="2.7.7.65"/>
    </reaction>
</comment>
<dbReference type="GO" id="GO:1902201">
    <property type="term" value="P:negative regulation of bacterial-type flagellum-dependent cell motility"/>
    <property type="evidence" value="ECO:0007669"/>
    <property type="project" value="TreeGrafter"/>
</dbReference>
<evidence type="ECO:0000313" key="11">
    <source>
        <dbReference type="EMBL" id="EAR61448.1"/>
    </source>
</evidence>
<keyword evidence="7 9" id="KW-0472">Membrane</keyword>
<dbReference type="Proteomes" id="UP000002171">
    <property type="component" value="Unassembled WGS sequence"/>
</dbReference>
<dbReference type="Pfam" id="PF02743">
    <property type="entry name" value="dCache_1"/>
    <property type="match status" value="1"/>
</dbReference>